<dbReference type="Proteomes" id="UP001151760">
    <property type="component" value="Unassembled WGS sequence"/>
</dbReference>
<reference evidence="1" key="1">
    <citation type="journal article" date="2022" name="Int. J. Mol. Sci.">
        <title>Draft Genome of Tanacetum Coccineum: Genomic Comparison of Closely Related Tanacetum-Family Plants.</title>
        <authorList>
            <person name="Yamashiro T."/>
            <person name="Shiraishi A."/>
            <person name="Nakayama K."/>
            <person name="Satake H."/>
        </authorList>
    </citation>
    <scope>NUCLEOTIDE SEQUENCE</scope>
</reference>
<reference evidence="1" key="2">
    <citation type="submission" date="2022-01" db="EMBL/GenBank/DDBJ databases">
        <authorList>
            <person name="Yamashiro T."/>
            <person name="Shiraishi A."/>
            <person name="Satake H."/>
            <person name="Nakayama K."/>
        </authorList>
    </citation>
    <scope>NUCLEOTIDE SEQUENCE</scope>
</reference>
<dbReference type="PANTHER" id="PTHR34072">
    <property type="entry name" value="ENZYMATIC POLYPROTEIN-RELATED"/>
    <property type="match status" value="1"/>
</dbReference>
<dbReference type="PANTHER" id="PTHR34072:SF57">
    <property type="entry name" value="RNA-DIRECTED DNA POLYMERASE"/>
    <property type="match status" value="1"/>
</dbReference>
<comment type="caution">
    <text evidence="1">The sequence shown here is derived from an EMBL/GenBank/DDBJ whole genome shotgun (WGS) entry which is preliminary data.</text>
</comment>
<protein>
    <recommendedName>
        <fullName evidence="3">Reverse transcriptase domain-containing protein</fullName>
    </recommendedName>
</protein>
<evidence type="ECO:0008006" key="3">
    <source>
        <dbReference type="Google" id="ProtNLM"/>
    </source>
</evidence>
<accession>A0ABQ5CEI6</accession>
<evidence type="ECO:0000313" key="2">
    <source>
        <dbReference type="Proteomes" id="UP001151760"/>
    </source>
</evidence>
<organism evidence="1 2">
    <name type="scientific">Tanacetum coccineum</name>
    <dbReference type="NCBI Taxonomy" id="301880"/>
    <lineage>
        <taxon>Eukaryota</taxon>
        <taxon>Viridiplantae</taxon>
        <taxon>Streptophyta</taxon>
        <taxon>Embryophyta</taxon>
        <taxon>Tracheophyta</taxon>
        <taxon>Spermatophyta</taxon>
        <taxon>Magnoliopsida</taxon>
        <taxon>eudicotyledons</taxon>
        <taxon>Gunneridae</taxon>
        <taxon>Pentapetalae</taxon>
        <taxon>asterids</taxon>
        <taxon>campanulids</taxon>
        <taxon>Asterales</taxon>
        <taxon>Asteraceae</taxon>
        <taxon>Asteroideae</taxon>
        <taxon>Anthemideae</taxon>
        <taxon>Anthemidinae</taxon>
        <taxon>Tanacetum</taxon>
    </lineage>
</organism>
<name>A0ABQ5CEI6_9ASTR</name>
<gene>
    <name evidence="1" type="ORF">Tco_0894549</name>
</gene>
<sequence>MLYADALIMTGLFVSRSWDVGNHQVLSKQDAKPILIRWVLLLQGFNIEIKDKKGAENLAADHLSRLENPNIGELAKEEIEDKFPDEHLMILKAKLNDEEPWYADYVNYIVGKVVPPKWTPKKKNGSSLK</sequence>
<evidence type="ECO:0000313" key="1">
    <source>
        <dbReference type="EMBL" id="GJT24612.1"/>
    </source>
</evidence>
<dbReference type="EMBL" id="BQNB010014149">
    <property type="protein sequence ID" value="GJT24612.1"/>
    <property type="molecule type" value="Genomic_DNA"/>
</dbReference>
<keyword evidence="2" id="KW-1185">Reference proteome</keyword>
<proteinExistence type="predicted"/>